<dbReference type="Pfam" id="PF13472">
    <property type="entry name" value="Lipase_GDSL_2"/>
    <property type="match status" value="1"/>
</dbReference>
<comment type="caution">
    <text evidence="4">The sequence shown here is derived from an EMBL/GenBank/DDBJ whole genome shotgun (WGS) entry which is preliminary data.</text>
</comment>
<keyword evidence="4" id="KW-0378">Hydrolase</keyword>
<evidence type="ECO:0000256" key="1">
    <source>
        <dbReference type="SAM" id="SignalP"/>
    </source>
</evidence>
<dbReference type="Gene3D" id="2.60.120.260">
    <property type="entry name" value="Galactose-binding domain-like"/>
    <property type="match status" value="1"/>
</dbReference>
<evidence type="ECO:0000313" key="5">
    <source>
        <dbReference type="Proteomes" id="UP001225316"/>
    </source>
</evidence>
<feature type="signal peptide" evidence="1">
    <location>
        <begin position="1"/>
        <end position="25"/>
    </location>
</feature>
<dbReference type="InterPro" id="IPR037461">
    <property type="entry name" value="CtCE2-like_dom"/>
</dbReference>
<accession>A0ABU1AV92</accession>
<dbReference type="PANTHER" id="PTHR37834:SF2">
    <property type="entry name" value="ESTERASE, SGNH HYDROLASE-TYPE"/>
    <property type="match status" value="1"/>
</dbReference>
<evidence type="ECO:0000259" key="2">
    <source>
        <dbReference type="Pfam" id="PF13472"/>
    </source>
</evidence>
<dbReference type="Gene3D" id="3.40.50.1110">
    <property type="entry name" value="SGNH hydrolase"/>
    <property type="match status" value="1"/>
</dbReference>
<dbReference type="PANTHER" id="PTHR37834">
    <property type="entry name" value="GDSL-LIKE LIPASE/ACYLHYDROLASE DOMAIN PROTEIN (AFU_ORTHOLOGUE AFUA_2G00620)"/>
    <property type="match status" value="1"/>
</dbReference>
<reference evidence="4 5" key="1">
    <citation type="submission" date="2023-04" db="EMBL/GenBank/DDBJ databases">
        <title>A novel bacteria isolated from coastal sediment.</title>
        <authorList>
            <person name="Liu X.-J."/>
            <person name="Du Z.-J."/>
        </authorList>
    </citation>
    <scope>NUCLEOTIDE SEQUENCE [LARGE SCALE GENOMIC DNA]</scope>
    <source>
        <strain evidence="4 5">SDUM461003</strain>
    </source>
</reference>
<proteinExistence type="predicted"/>
<dbReference type="InterPro" id="IPR040794">
    <property type="entry name" value="CE2_N"/>
</dbReference>
<dbReference type="InterPro" id="IPR036514">
    <property type="entry name" value="SGNH_hydro_sf"/>
</dbReference>
<protein>
    <submittedName>
        <fullName evidence="4">SGNH/GDSL hydrolase family protein</fullName>
        <ecNumber evidence="4">3.1.-.-</ecNumber>
    </submittedName>
</protein>
<gene>
    <name evidence="4" type="ORF">QEH52_10760</name>
</gene>
<evidence type="ECO:0000259" key="3">
    <source>
        <dbReference type="Pfam" id="PF17996"/>
    </source>
</evidence>
<feature type="domain" description="Carbohydrate esterase 2 N-terminal" evidence="3">
    <location>
        <begin position="37"/>
        <end position="144"/>
    </location>
</feature>
<feature type="chain" id="PRO_5046903882" evidence="1">
    <location>
        <begin position="26"/>
        <end position="359"/>
    </location>
</feature>
<dbReference type="SUPFAM" id="SSF52266">
    <property type="entry name" value="SGNH hydrolase"/>
    <property type="match status" value="1"/>
</dbReference>
<dbReference type="CDD" id="cd01831">
    <property type="entry name" value="Endoglucanase_E_like"/>
    <property type="match status" value="1"/>
</dbReference>
<feature type="domain" description="SGNH hydrolase-type esterase" evidence="2">
    <location>
        <begin position="153"/>
        <end position="301"/>
    </location>
</feature>
<dbReference type="EC" id="3.1.-.-" evidence="4"/>
<sequence length="359" mass="40074">MTYKRIQSYSLGILLVLQMFSTLHAATIPANDPNIHYSGRIDDSSPGEVVFAYSGARVRMAFEGESIGAYIDDLHKKNSLIVFIDGQRGEKLTLAGSGGYYELAKDLSPGPHTIELVKATEGNIGNIRFKSFELSEDGKSLPWPTPETRRIEFIGDSITCGYGIEAADQHQAFKAEEENFCDTYAFHAIRKLQADYLVVARSGIGILRNYNGPADGSEDNMPAIYERSLFKSELPKWDYKRFTPDVVCINLCTNDFSTTGPNVLKFESNYTEFVQRIQSQYPNAKIVLLLGPMTNDPKIKTTLERVASETNKPNNPVSFFEMSAHGKYGYGAHYHPSKKQAAVNGAELTSYLRQLMAWD</sequence>
<dbReference type="EMBL" id="JARXHW010000022">
    <property type="protein sequence ID" value="MDQ8207993.1"/>
    <property type="molecule type" value="Genomic_DNA"/>
</dbReference>
<dbReference type="InterPro" id="IPR052762">
    <property type="entry name" value="PCW_deacetylase/CE"/>
</dbReference>
<dbReference type="Proteomes" id="UP001225316">
    <property type="component" value="Unassembled WGS sequence"/>
</dbReference>
<dbReference type="InterPro" id="IPR013830">
    <property type="entry name" value="SGNH_hydro"/>
</dbReference>
<evidence type="ECO:0000313" key="4">
    <source>
        <dbReference type="EMBL" id="MDQ8207993.1"/>
    </source>
</evidence>
<dbReference type="GO" id="GO:0016787">
    <property type="term" value="F:hydrolase activity"/>
    <property type="evidence" value="ECO:0007669"/>
    <property type="project" value="UniProtKB-KW"/>
</dbReference>
<dbReference type="Pfam" id="PF17996">
    <property type="entry name" value="CE2_N"/>
    <property type="match status" value="1"/>
</dbReference>
<keyword evidence="5" id="KW-1185">Reference proteome</keyword>
<organism evidence="4 5">
    <name type="scientific">Thalassobacterium maritimum</name>
    <dbReference type="NCBI Taxonomy" id="3041265"/>
    <lineage>
        <taxon>Bacteria</taxon>
        <taxon>Pseudomonadati</taxon>
        <taxon>Verrucomicrobiota</taxon>
        <taxon>Opitutia</taxon>
        <taxon>Puniceicoccales</taxon>
        <taxon>Coraliomargaritaceae</taxon>
        <taxon>Thalassobacterium</taxon>
    </lineage>
</organism>
<name>A0ABU1AV92_9BACT</name>
<keyword evidence="1" id="KW-0732">Signal</keyword>
<dbReference type="RefSeq" id="WP_308950375.1">
    <property type="nucleotide sequence ID" value="NZ_JARXHW010000022.1"/>
</dbReference>